<accession>A0ABN8PFG7</accession>
<sequence length="142" mass="16003">MPAIKTGMTNDAGHFCSHIGTVSQAVPAAMSQIWVRPPDCSWTDGNLCFGYSKRVSDTERLPGNRGHPLNSRRKKSQGRNQLLTSDKLRIYDHANGVNGFAIFIQIMFRYFDFSKVPRGKNTAHKAMWAHYSQQRESALLCT</sequence>
<evidence type="ECO:0000313" key="2">
    <source>
        <dbReference type="EMBL" id="CAH3142633.1"/>
    </source>
</evidence>
<keyword evidence="3" id="KW-1185">Reference proteome</keyword>
<name>A0ABN8PFG7_9CNID</name>
<organism evidence="2 3">
    <name type="scientific">Porites lobata</name>
    <dbReference type="NCBI Taxonomy" id="104759"/>
    <lineage>
        <taxon>Eukaryota</taxon>
        <taxon>Metazoa</taxon>
        <taxon>Cnidaria</taxon>
        <taxon>Anthozoa</taxon>
        <taxon>Hexacorallia</taxon>
        <taxon>Scleractinia</taxon>
        <taxon>Fungiina</taxon>
        <taxon>Poritidae</taxon>
        <taxon>Porites</taxon>
    </lineage>
</organism>
<feature type="region of interest" description="Disordered" evidence="1">
    <location>
        <begin position="59"/>
        <end position="79"/>
    </location>
</feature>
<dbReference type="EMBL" id="CALNXK010000069">
    <property type="protein sequence ID" value="CAH3142633.1"/>
    <property type="molecule type" value="Genomic_DNA"/>
</dbReference>
<comment type="caution">
    <text evidence="2">The sequence shown here is derived from an EMBL/GenBank/DDBJ whole genome shotgun (WGS) entry which is preliminary data.</text>
</comment>
<reference evidence="2 3" key="1">
    <citation type="submission" date="2022-05" db="EMBL/GenBank/DDBJ databases">
        <authorList>
            <consortium name="Genoscope - CEA"/>
            <person name="William W."/>
        </authorList>
    </citation>
    <scope>NUCLEOTIDE SEQUENCE [LARGE SCALE GENOMIC DNA]</scope>
</reference>
<gene>
    <name evidence="2" type="ORF">PLOB_00042493</name>
</gene>
<protein>
    <submittedName>
        <fullName evidence="2">Uncharacterized protein</fullName>
    </submittedName>
</protein>
<proteinExistence type="predicted"/>
<evidence type="ECO:0000313" key="3">
    <source>
        <dbReference type="Proteomes" id="UP001159405"/>
    </source>
</evidence>
<dbReference type="Proteomes" id="UP001159405">
    <property type="component" value="Unassembled WGS sequence"/>
</dbReference>
<evidence type="ECO:0000256" key="1">
    <source>
        <dbReference type="SAM" id="MobiDB-lite"/>
    </source>
</evidence>